<keyword evidence="6" id="KW-0016">Alginate biosynthesis</keyword>
<dbReference type="RefSeq" id="WP_112404902.1">
    <property type="nucleotide sequence ID" value="NZ_QLTR01000068.1"/>
</dbReference>
<keyword evidence="5" id="KW-0574">Periplasm</keyword>
<comment type="caution">
    <text evidence="8">The sequence shown here is derived from an EMBL/GenBank/DDBJ whole genome shotgun (WGS) entry which is preliminary data.</text>
</comment>
<dbReference type="UniPathway" id="UPA00286"/>
<evidence type="ECO:0000259" key="7">
    <source>
        <dbReference type="Pfam" id="PF16822"/>
    </source>
</evidence>
<reference evidence="8 9" key="1">
    <citation type="submission" date="2018-06" db="EMBL/GenBank/DDBJ databases">
        <title>Freshwater and sediment microbial communities from various areas in North America, analyzing microbe dynamics in response to fracking.</title>
        <authorList>
            <person name="Lamendella R."/>
        </authorList>
    </citation>
    <scope>NUCLEOTIDE SEQUENCE [LARGE SCALE GENOMIC DNA]</scope>
    <source>
        <strain evidence="8 9">99A</strain>
    </source>
</reference>
<evidence type="ECO:0000256" key="3">
    <source>
        <dbReference type="ARBA" id="ARBA00022679"/>
    </source>
</evidence>
<gene>
    <name evidence="8" type="ORF">DET48_1684</name>
</gene>
<keyword evidence="8" id="KW-0378">Hydrolase</keyword>
<evidence type="ECO:0000256" key="2">
    <source>
        <dbReference type="ARBA" id="ARBA00005182"/>
    </source>
</evidence>
<protein>
    <submittedName>
        <fullName evidence="8">Acetyltransferase AlgX (SGNH hydrolase-like protein)</fullName>
    </submittedName>
</protein>
<dbReference type="GO" id="GO:0042121">
    <property type="term" value="P:alginic acid biosynthetic process"/>
    <property type="evidence" value="ECO:0007669"/>
    <property type="project" value="UniProtKB-UniPathway"/>
</dbReference>
<dbReference type="InterPro" id="IPR031811">
    <property type="entry name" value="ALGX/ALGJ_SGNH-like"/>
</dbReference>
<evidence type="ECO:0000256" key="6">
    <source>
        <dbReference type="ARBA" id="ARBA00022841"/>
    </source>
</evidence>
<name>A0A329DS85_VIBDI</name>
<evidence type="ECO:0000256" key="5">
    <source>
        <dbReference type="ARBA" id="ARBA00022764"/>
    </source>
</evidence>
<evidence type="ECO:0000256" key="4">
    <source>
        <dbReference type="ARBA" id="ARBA00022729"/>
    </source>
</evidence>
<comment type="pathway">
    <text evidence="2">Glycan biosynthesis; alginate biosynthesis.</text>
</comment>
<dbReference type="EMBL" id="QLTR01000068">
    <property type="protein sequence ID" value="RAS52425.1"/>
    <property type="molecule type" value="Genomic_DNA"/>
</dbReference>
<comment type="subcellular location">
    <subcellularLocation>
        <location evidence="1">Periplasm</location>
    </subcellularLocation>
</comment>
<dbReference type="GO" id="GO:0016787">
    <property type="term" value="F:hydrolase activity"/>
    <property type="evidence" value="ECO:0007669"/>
    <property type="project" value="UniProtKB-KW"/>
</dbReference>
<dbReference type="GO" id="GO:0042597">
    <property type="term" value="C:periplasmic space"/>
    <property type="evidence" value="ECO:0007669"/>
    <property type="project" value="UniProtKB-SubCell"/>
</dbReference>
<proteinExistence type="predicted"/>
<dbReference type="Proteomes" id="UP000248729">
    <property type="component" value="Unassembled WGS sequence"/>
</dbReference>
<sequence length="503" mass="58161">MKRFICLLFSLLCVSVLLPFINLFFGTGVFNKGNLKELYSLDYVIGEFNYYINSIGLNIDNNIAIVGKDGFLFLGNNYDRVTDLHRGFLSKTEEINKTVPELVKKQIFFDSLSIPNIFVIAPDKYTIYKDKLPPWLTVKDKRPVAIFMEEAKSRGLHALQLEDYFQINTLLSFYKTDTHWNSYGSYIGYLAAIDYLNKSYDLNLKKIEGLSFSFSSRSGGDLANFMKYASREIDLEAISDLNLSNIKKCHYDLNGYQLNDCKIEKNSISHTNTESFYTKNENALNDYKLLYLKDSFGTENSIFYQETFKETIQFHYNNLVSNELLQLVLEEQPDFIIFQVVERGFYTAGYSIPWNNNVIRGIYLPELAHISPLLKSAKFNDFIKENVINDHSASFLVESGDPFFTLNLSKLECSFEKININMHSSVSGDMQIFYKIESTQPYSEENSTKIRVIPGENEFSLNFSPVVDKRELRFDFPSDGGRFEIKDFSFYSQIGKRQTRCLE</sequence>
<evidence type="ECO:0000313" key="8">
    <source>
        <dbReference type="EMBL" id="RAS52425.1"/>
    </source>
</evidence>
<evidence type="ECO:0000313" key="9">
    <source>
        <dbReference type="Proteomes" id="UP000248729"/>
    </source>
</evidence>
<dbReference type="Pfam" id="PF16822">
    <property type="entry name" value="ALGX"/>
    <property type="match status" value="1"/>
</dbReference>
<evidence type="ECO:0000256" key="1">
    <source>
        <dbReference type="ARBA" id="ARBA00004418"/>
    </source>
</evidence>
<keyword evidence="3 8" id="KW-0808">Transferase</keyword>
<organism evidence="8 9">
    <name type="scientific">Vibrio diazotrophicus</name>
    <dbReference type="NCBI Taxonomy" id="685"/>
    <lineage>
        <taxon>Bacteria</taxon>
        <taxon>Pseudomonadati</taxon>
        <taxon>Pseudomonadota</taxon>
        <taxon>Gammaproteobacteria</taxon>
        <taxon>Vibrionales</taxon>
        <taxon>Vibrionaceae</taxon>
        <taxon>Vibrio</taxon>
    </lineage>
</organism>
<keyword evidence="4" id="KW-0732">Signal</keyword>
<accession>A0A329DS85</accession>
<feature type="domain" description="AlgX/AlgJ SGNH hydrolase-like" evidence="7">
    <location>
        <begin position="65"/>
        <end position="230"/>
    </location>
</feature>
<dbReference type="GO" id="GO:0016740">
    <property type="term" value="F:transferase activity"/>
    <property type="evidence" value="ECO:0007669"/>
    <property type="project" value="UniProtKB-KW"/>
</dbReference>
<dbReference type="AlphaFoldDB" id="A0A329DS85"/>